<dbReference type="EMBL" id="FQZM01000020">
    <property type="protein sequence ID" value="SHJ12145.1"/>
    <property type="molecule type" value="Genomic_DNA"/>
</dbReference>
<reference evidence="2" key="1">
    <citation type="submission" date="2016-11" db="EMBL/GenBank/DDBJ databases">
        <authorList>
            <person name="Varghese N."/>
            <person name="Submissions S."/>
        </authorList>
    </citation>
    <scope>NUCLEOTIDE SEQUENCE [LARGE SCALE GENOMIC DNA]</scope>
    <source>
        <strain evidence="2">DSM 16057</strain>
    </source>
</reference>
<accession>A0A1M6GQD3</accession>
<protein>
    <submittedName>
        <fullName evidence="1">Uncharacterized protein</fullName>
    </submittedName>
</protein>
<gene>
    <name evidence="1" type="ORF">SAMN02745219_01788</name>
</gene>
<name>A0A1M6GQD3_9FIRM</name>
<organism evidence="1 2">
    <name type="scientific">Desulfofundulus thermosubterraneus DSM 16057</name>
    <dbReference type="NCBI Taxonomy" id="1121432"/>
    <lineage>
        <taxon>Bacteria</taxon>
        <taxon>Bacillati</taxon>
        <taxon>Bacillota</taxon>
        <taxon>Clostridia</taxon>
        <taxon>Eubacteriales</taxon>
        <taxon>Peptococcaceae</taxon>
        <taxon>Desulfofundulus</taxon>
    </lineage>
</organism>
<proteinExistence type="predicted"/>
<dbReference type="OrthoDB" id="9801679at2"/>
<dbReference type="RefSeq" id="WP_072868984.1">
    <property type="nucleotide sequence ID" value="NZ_FQZM01000020.1"/>
</dbReference>
<evidence type="ECO:0000313" key="2">
    <source>
        <dbReference type="Proteomes" id="UP000184529"/>
    </source>
</evidence>
<dbReference type="Proteomes" id="UP000184529">
    <property type="component" value="Unassembled WGS sequence"/>
</dbReference>
<keyword evidence="2" id="KW-1185">Reference proteome</keyword>
<dbReference type="AlphaFoldDB" id="A0A1M6GQD3"/>
<sequence length="94" mass="10341">MFSADNGLVRAIMGDELKLVEGVTLHVLSPRPALLRLIHEGGVIARAANAADMVITVYRPGAYRAEVLLNTYRGFKKVCRPWIYSNPIYVLGNG</sequence>
<dbReference type="STRING" id="1121432.SAMN02745219_01788"/>
<evidence type="ECO:0000313" key="1">
    <source>
        <dbReference type="EMBL" id="SHJ12145.1"/>
    </source>
</evidence>